<dbReference type="STRING" id="927665.HMPREF1535_03787"/>
<evidence type="ECO:0000313" key="3">
    <source>
        <dbReference type="Proteomes" id="UP000033047"/>
    </source>
</evidence>
<proteinExistence type="predicted"/>
<organism evidence="2 3">
    <name type="scientific">Parabacteroides goldsteinii DSM 19448 = WAL 12034</name>
    <dbReference type="NCBI Taxonomy" id="927665"/>
    <lineage>
        <taxon>Bacteria</taxon>
        <taxon>Pseudomonadati</taxon>
        <taxon>Bacteroidota</taxon>
        <taxon>Bacteroidia</taxon>
        <taxon>Bacteroidales</taxon>
        <taxon>Tannerellaceae</taxon>
        <taxon>Parabacteroides</taxon>
    </lineage>
</organism>
<feature type="transmembrane region" description="Helical" evidence="1">
    <location>
        <begin position="35"/>
        <end position="56"/>
    </location>
</feature>
<dbReference type="Pfam" id="PF20482">
    <property type="entry name" value="DUF6722"/>
    <property type="match status" value="1"/>
</dbReference>
<dbReference type="RefSeq" id="WP_007656741.1">
    <property type="nucleotide sequence ID" value="NZ_KQ033913.1"/>
</dbReference>
<sequence>MNVKEKAGEFLLDMAKLIFGGIILSGIVNEPINRWVIYSLGVFFSFFLIMMGFVLIDNSNKKEVKL</sequence>
<evidence type="ECO:0000256" key="1">
    <source>
        <dbReference type="SAM" id="Phobius"/>
    </source>
</evidence>
<keyword evidence="1" id="KW-0812">Transmembrane</keyword>
<evidence type="ECO:0000313" key="2">
    <source>
        <dbReference type="EMBL" id="KKB48559.1"/>
    </source>
</evidence>
<dbReference type="InterPro" id="IPR046568">
    <property type="entry name" value="DUF6722"/>
</dbReference>
<reference evidence="2 3" key="1">
    <citation type="submission" date="2013-04" db="EMBL/GenBank/DDBJ databases">
        <title>The Genome Sequence of Parabacteroides goldsteinii DSM 19448.</title>
        <authorList>
            <consortium name="The Broad Institute Genomics Platform"/>
            <person name="Earl A."/>
            <person name="Ward D."/>
            <person name="Feldgarden M."/>
            <person name="Gevers D."/>
            <person name="Martens E."/>
            <person name="Sakamoto M."/>
            <person name="Benno Y."/>
            <person name="Song Y."/>
            <person name="Liu C."/>
            <person name="Lee J."/>
            <person name="Bolanos M."/>
            <person name="Vaisanen M.L."/>
            <person name="Finegold S.M."/>
            <person name="Walker B."/>
            <person name="Young S."/>
            <person name="Zeng Q."/>
            <person name="Gargeya S."/>
            <person name="Fitzgerald M."/>
            <person name="Haas B."/>
            <person name="Abouelleil A."/>
            <person name="Allen A.W."/>
            <person name="Alvarado L."/>
            <person name="Arachchi H.M."/>
            <person name="Berlin A.M."/>
            <person name="Chapman S.B."/>
            <person name="Gainer-Dewar J."/>
            <person name="Goldberg J."/>
            <person name="Griggs A."/>
            <person name="Gujja S."/>
            <person name="Hansen M."/>
            <person name="Howarth C."/>
            <person name="Imamovic A."/>
            <person name="Ireland A."/>
            <person name="Larimer J."/>
            <person name="McCowan C."/>
            <person name="Murphy C."/>
            <person name="Pearson M."/>
            <person name="Poon T.W."/>
            <person name="Priest M."/>
            <person name="Roberts A."/>
            <person name="Saif S."/>
            <person name="Shea T."/>
            <person name="Sisk P."/>
            <person name="Sykes S."/>
            <person name="Wortman J."/>
            <person name="Nusbaum C."/>
            <person name="Birren B."/>
        </authorList>
    </citation>
    <scope>NUCLEOTIDE SEQUENCE [LARGE SCALE GENOMIC DNA]</scope>
    <source>
        <strain evidence="2 3">DSM 19448</strain>
    </source>
</reference>
<comment type="caution">
    <text evidence="2">The sequence shown here is derived from an EMBL/GenBank/DDBJ whole genome shotgun (WGS) entry which is preliminary data.</text>
</comment>
<dbReference type="AlphaFoldDB" id="A0A0F5ISM7"/>
<keyword evidence="1" id="KW-1133">Transmembrane helix</keyword>
<dbReference type="Proteomes" id="UP000033047">
    <property type="component" value="Unassembled WGS sequence"/>
</dbReference>
<gene>
    <name evidence="2" type="ORF">HMPREF1535_03787</name>
</gene>
<dbReference type="HOGENOM" id="CLU_189929_0_1_10"/>
<dbReference type="EMBL" id="AQHV01000021">
    <property type="protein sequence ID" value="KKB48559.1"/>
    <property type="molecule type" value="Genomic_DNA"/>
</dbReference>
<name>A0A0F5ISM7_9BACT</name>
<keyword evidence="1" id="KW-0472">Membrane</keyword>
<accession>A0A0F5ISM7</accession>
<protein>
    <submittedName>
        <fullName evidence="2">Uncharacterized protein</fullName>
    </submittedName>
</protein>
<feature type="transmembrane region" description="Helical" evidence="1">
    <location>
        <begin position="12"/>
        <end position="29"/>
    </location>
</feature>
<dbReference type="PATRIC" id="fig|927665.4.peg.3892"/>